<evidence type="ECO:0000256" key="1">
    <source>
        <dbReference type="SAM" id="Phobius"/>
    </source>
</evidence>
<keyword evidence="3" id="KW-1185">Reference proteome</keyword>
<comment type="caution">
    <text evidence="2">The sequence shown here is derived from an EMBL/GenBank/DDBJ whole genome shotgun (WGS) entry which is preliminary data.</text>
</comment>
<proteinExistence type="predicted"/>
<dbReference type="AlphaFoldDB" id="A0A6N7KM85"/>
<feature type="transmembrane region" description="Helical" evidence="1">
    <location>
        <begin position="139"/>
        <end position="161"/>
    </location>
</feature>
<organism evidence="2 3">
    <name type="scientific">Streptomyces kaniharaensis</name>
    <dbReference type="NCBI Taxonomy" id="212423"/>
    <lineage>
        <taxon>Bacteria</taxon>
        <taxon>Bacillati</taxon>
        <taxon>Actinomycetota</taxon>
        <taxon>Actinomycetes</taxon>
        <taxon>Kitasatosporales</taxon>
        <taxon>Streptomycetaceae</taxon>
        <taxon>Streptomyces</taxon>
    </lineage>
</organism>
<accession>A0A6N7KM85</accession>
<dbReference type="OrthoDB" id="4277223at2"/>
<gene>
    <name evidence="2" type="ORF">F7Q99_09980</name>
</gene>
<name>A0A6N7KM85_9ACTN</name>
<dbReference type="Proteomes" id="UP000450000">
    <property type="component" value="Unassembled WGS sequence"/>
</dbReference>
<sequence>MSYPPDPNNPYGQPPQPGYGYPQQAPPAAGYGYPQAAPVYGYAPAVPQTMPGLVVTTRVLLFIIGAVQIIGAGVILIASAVTKTVTKQAHDSYESDPFGGFGNAATSVLVVVGIVALLFAVFSITLGVKFGQGGPAVRITALVYGSLGALWGLLMFLGSFANNVNPAPGLVFALMWLAVSIVMIVGMSTRDGVAWFARPRY</sequence>
<reference evidence="2 3" key="1">
    <citation type="submission" date="2019-09" db="EMBL/GenBank/DDBJ databases">
        <title>Genome Sequences of Streptomyces kaniharaensis ATCC 21070.</title>
        <authorList>
            <person name="Zhu W."/>
            <person name="De Crecy-Lagard V."/>
            <person name="Richards N.G."/>
        </authorList>
    </citation>
    <scope>NUCLEOTIDE SEQUENCE [LARGE SCALE GENOMIC DNA]</scope>
    <source>
        <strain evidence="2 3">SF-557</strain>
    </source>
</reference>
<dbReference type="RefSeq" id="WP_153460937.1">
    <property type="nucleotide sequence ID" value="NZ_WBOF01000001.1"/>
</dbReference>
<dbReference type="EMBL" id="WBOF01000001">
    <property type="protein sequence ID" value="MQS12606.1"/>
    <property type="molecule type" value="Genomic_DNA"/>
</dbReference>
<protein>
    <submittedName>
        <fullName evidence="2">Uncharacterized protein</fullName>
    </submittedName>
</protein>
<feature type="transmembrane region" description="Helical" evidence="1">
    <location>
        <begin position="59"/>
        <end position="81"/>
    </location>
</feature>
<feature type="transmembrane region" description="Helical" evidence="1">
    <location>
        <begin position="167"/>
        <end position="188"/>
    </location>
</feature>
<keyword evidence="1" id="KW-0472">Membrane</keyword>
<keyword evidence="1" id="KW-0812">Transmembrane</keyword>
<keyword evidence="1" id="KW-1133">Transmembrane helix</keyword>
<evidence type="ECO:0000313" key="3">
    <source>
        <dbReference type="Proteomes" id="UP000450000"/>
    </source>
</evidence>
<evidence type="ECO:0000313" key="2">
    <source>
        <dbReference type="EMBL" id="MQS12606.1"/>
    </source>
</evidence>
<feature type="transmembrane region" description="Helical" evidence="1">
    <location>
        <begin position="101"/>
        <end position="127"/>
    </location>
</feature>